<organism evidence="3 4">
    <name type="scientific">Coprinopsis cinerea (strain Okayama-7 / 130 / ATCC MYA-4618 / FGSC 9003)</name>
    <name type="common">Inky cap fungus</name>
    <name type="synonym">Hormographiella aspergillata</name>
    <dbReference type="NCBI Taxonomy" id="240176"/>
    <lineage>
        <taxon>Eukaryota</taxon>
        <taxon>Fungi</taxon>
        <taxon>Dikarya</taxon>
        <taxon>Basidiomycota</taxon>
        <taxon>Agaricomycotina</taxon>
        <taxon>Agaricomycetes</taxon>
        <taxon>Agaricomycetidae</taxon>
        <taxon>Agaricales</taxon>
        <taxon>Agaricineae</taxon>
        <taxon>Psathyrellaceae</taxon>
        <taxon>Coprinopsis</taxon>
    </lineage>
</organism>
<keyword evidence="2" id="KW-0472">Membrane</keyword>
<evidence type="ECO:0000256" key="1">
    <source>
        <dbReference type="SAM" id="MobiDB-lite"/>
    </source>
</evidence>
<dbReference type="EMBL" id="AACS02000004">
    <property type="protein sequence ID" value="EAU81736.2"/>
    <property type="molecule type" value="Genomic_DNA"/>
</dbReference>
<dbReference type="KEGG" id="cci:CC1G_13054"/>
<feature type="region of interest" description="Disordered" evidence="1">
    <location>
        <begin position="291"/>
        <end position="331"/>
    </location>
</feature>
<keyword evidence="4" id="KW-1185">Reference proteome</keyword>
<dbReference type="HOGENOM" id="CLU_670874_0_0_1"/>
<feature type="transmembrane region" description="Helical" evidence="2">
    <location>
        <begin position="335"/>
        <end position="360"/>
    </location>
</feature>
<dbReference type="OrthoDB" id="3052647at2759"/>
<reference evidence="3 4" key="1">
    <citation type="journal article" date="2010" name="Proc. Natl. Acad. Sci. U.S.A.">
        <title>Insights into evolution of multicellular fungi from the assembled chromosomes of the mushroom Coprinopsis cinerea (Coprinus cinereus).</title>
        <authorList>
            <person name="Stajich J.E."/>
            <person name="Wilke S.K."/>
            <person name="Ahren D."/>
            <person name="Au C.H."/>
            <person name="Birren B.W."/>
            <person name="Borodovsky M."/>
            <person name="Burns C."/>
            <person name="Canback B."/>
            <person name="Casselton L.A."/>
            <person name="Cheng C.K."/>
            <person name="Deng J."/>
            <person name="Dietrich F.S."/>
            <person name="Fargo D.C."/>
            <person name="Farman M.L."/>
            <person name="Gathman A.C."/>
            <person name="Goldberg J."/>
            <person name="Guigo R."/>
            <person name="Hoegger P.J."/>
            <person name="Hooker J.B."/>
            <person name="Huggins A."/>
            <person name="James T.Y."/>
            <person name="Kamada T."/>
            <person name="Kilaru S."/>
            <person name="Kodira C."/>
            <person name="Kues U."/>
            <person name="Kupfer D."/>
            <person name="Kwan H.S."/>
            <person name="Lomsadze A."/>
            <person name="Li W."/>
            <person name="Lilly W.W."/>
            <person name="Ma L.J."/>
            <person name="Mackey A.J."/>
            <person name="Manning G."/>
            <person name="Martin F."/>
            <person name="Muraguchi H."/>
            <person name="Natvig D.O."/>
            <person name="Palmerini H."/>
            <person name="Ramesh M.A."/>
            <person name="Rehmeyer C.J."/>
            <person name="Roe B.A."/>
            <person name="Shenoy N."/>
            <person name="Stanke M."/>
            <person name="Ter-Hovhannisyan V."/>
            <person name="Tunlid A."/>
            <person name="Velagapudi R."/>
            <person name="Vision T.J."/>
            <person name="Zeng Q."/>
            <person name="Zolan M.E."/>
            <person name="Pukkila P.J."/>
        </authorList>
    </citation>
    <scope>NUCLEOTIDE SEQUENCE [LARGE SCALE GENOMIC DNA]</scope>
    <source>
        <strain evidence="4">Okayama-7 / 130 / ATCC MYA-4618 / FGSC 9003</strain>
    </source>
</reference>
<dbReference type="Proteomes" id="UP000001861">
    <property type="component" value="Unassembled WGS sequence"/>
</dbReference>
<evidence type="ECO:0000313" key="4">
    <source>
        <dbReference type="Proteomes" id="UP000001861"/>
    </source>
</evidence>
<keyword evidence="2" id="KW-0812">Transmembrane</keyword>
<dbReference type="GeneID" id="6016710"/>
<evidence type="ECO:0000313" key="3">
    <source>
        <dbReference type="EMBL" id="EAU81736.2"/>
    </source>
</evidence>
<dbReference type="InParanoid" id="A8PB14"/>
<protein>
    <submittedName>
        <fullName evidence="3">Uncharacterized protein</fullName>
    </submittedName>
</protein>
<sequence>MSSSRRVFVDDTDRRIVYSAGPWVKAGSGALEAGPGGYGSLENTWHEVRESGSASYLFNGTDVWVMGATPEPTEGGTGVLNLHLACHVDGTPIEIFNLTRNDLPENYGRICWANDLDPREHQLTVTTTLVREPADTFLAFDGIFYTPIDEGEGNDENQVKEYKADDSAITYDGVWDLLRESSANNVSMRSTSANGATLTLDFSGTKASFVGWRAFGEFGEANASFVLDDDEPRTFAVPTLEAYHHRYPPFTFFETRSLSPGNHTLKVHYDGEGNNPAPLIFDLFLVRGGSPPPVPVDEGDSPSGDRSTSPPDARPTGDIDNGGDDSTARGTKRDVGAIVGGVLGAVAGLSLLVLIAILVLRARSRIRKESQPGPSANVQEPYSVRGDAGVESPPIVLQGKKDFLIPRMLP</sequence>
<dbReference type="Gene3D" id="2.60.120.260">
    <property type="entry name" value="Galactose-binding domain-like"/>
    <property type="match status" value="1"/>
</dbReference>
<dbReference type="STRING" id="240176.A8PB14"/>
<comment type="caution">
    <text evidence="3">The sequence shown here is derived from an EMBL/GenBank/DDBJ whole genome shotgun (WGS) entry which is preliminary data.</text>
</comment>
<dbReference type="OMA" id="ATNESDF"/>
<evidence type="ECO:0000256" key="2">
    <source>
        <dbReference type="SAM" id="Phobius"/>
    </source>
</evidence>
<dbReference type="VEuPathDB" id="FungiDB:CC1G_13054"/>
<dbReference type="AlphaFoldDB" id="A8PB14"/>
<dbReference type="RefSeq" id="XP_001840089.2">
    <property type="nucleotide sequence ID" value="XM_001840037.2"/>
</dbReference>
<gene>
    <name evidence="3" type="ORF">CC1G_13054</name>
</gene>
<accession>A8PB14</accession>
<proteinExistence type="predicted"/>
<keyword evidence="2" id="KW-1133">Transmembrane helix</keyword>
<name>A8PB14_COPC7</name>